<feature type="compositionally biased region" description="Acidic residues" evidence="1">
    <location>
        <begin position="13"/>
        <end position="34"/>
    </location>
</feature>
<evidence type="ECO:0000256" key="1">
    <source>
        <dbReference type="SAM" id="MobiDB-lite"/>
    </source>
</evidence>
<dbReference type="Proteomes" id="UP000663854">
    <property type="component" value="Unassembled WGS sequence"/>
</dbReference>
<comment type="caution">
    <text evidence="3">The sequence shown here is derived from an EMBL/GenBank/DDBJ whole genome shotgun (WGS) entry which is preliminary data.</text>
</comment>
<proteinExistence type="predicted"/>
<organism evidence="3 4">
    <name type="scientific">Rotaria sordida</name>
    <dbReference type="NCBI Taxonomy" id="392033"/>
    <lineage>
        <taxon>Eukaryota</taxon>
        <taxon>Metazoa</taxon>
        <taxon>Spiralia</taxon>
        <taxon>Gnathifera</taxon>
        <taxon>Rotifera</taxon>
        <taxon>Eurotatoria</taxon>
        <taxon>Bdelloidea</taxon>
        <taxon>Philodinida</taxon>
        <taxon>Philodinidae</taxon>
        <taxon>Rotaria</taxon>
    </lineage>
</organism>
<keyword evidence="4" id="KW-1185">Reference proteome</keyword>
<dbReference type="Proteomes" id="UP000663870">
    <property type="component" value="Unassembled WGS sequence"/>
</dbReference>
<evidence type="ECO:0000313" key="3">
    <source>
        <dbReference type="EMBL" id="CAF1651482.1"/>
    </source>
</evidence>
<feature type="non-terminal residue" evidence="3">
    <location>
        <position position="1"/>
    </location>
</feature>
<accession>A0A816EMD8</accession>
<feature type="region of interest" description="Disordered" evidence="1">
    <location>
        <begin position="1"/>
        <end position="146"/>
    </location>
</feature>
<feature type="compositionally biased region" description="Basic and acidic residues" evidence="1">
    <location>
        <begin position="126"/>
        <end position="137"/>
    </location>
</feature>
<gene>
    <name evidence="3" type="ORF">JXQ802_LOCUS54645</name>
    <name evidence="2" type="ORF">PYM288_LOCUS38161</name>
</gene>
<sequence length="146" mass="16411">TSEPSRSHHSLLDNDDNDDDDDDDDDNDDDDDDLSTSSRSHYNKPIINIHIGRSPIPSSSTTDLPLDTSSPISSQTIESSSPYAMSPALSNIADQYNDDDDDDDEEEKEEEENNSDSYSIIKKRKLDNNDIDHERNKVFKSNSDQS</sequence>
<reference evidence="3" key="1">
    <citation type="submission" date="2021-02" db="EMBL/GenBank/DDBJ databases">
        <authorList>
            <person name="Nowell W R."/>
        </authorList>
    </citation>
    <scope>NUCLEOTIDE SEQUENCE</scope>
</reference>
<feature type="compositionally biased region" description="Low complexity" evidence="1">
    <location>
        <begin position="57"/>
        <end position="82"/>
    </location>
</feature>
<dbReference type="AlphaFoldDB" id="A0A816EMD8"/>
<evidence type="ECO:0000313" key="2">
    <source>
        <dbReference type="EMBL" id="CAF1490420.1"/>
    </source>
</evidence>
<evidence type="ECO:0000313" key="4">
    <source>
        <dbReference type="Proteomes" id="UP000663870"/>
    </source>
</evidence>
<feature type="compositionally biased region" description="Acidic residues" evidence="1">
    <location>
        <begin position="96"/>
        <end position="114"/>
    </location>
</feature>
<name>A0A816EMD8_9BILA</name>
<dbReference type="EMBL" id="CAJNOH010008988">
    <property type="protein sequence ID" value="CAF1490420.1"/>
    <property type="molecule type" value="Genomic_DNA"/>
</dbReference>
<dbReference type="EMBL" id="CAJNOL010010731">
    <property type="protein sequence ID" value="CAF1651482.1"/>
    <property type="molecule type" value="Genomic_DNA"/>
</dbReference>
<protein>
    <submittedName>
        <fullName evidence="3">Uncharacterized protein</fullName>
    </submittedName>
</protein>